<gene>
    <name evidence="2" type="ORF">SAMN02746062_01161</name>
</gene>
<keyword evidence="1" id="KW-1133">Transmembrane helix</keyword>
<keyword evidence="1" id="KW-0812">Transmembrane</keyword>
<reference evidence="2 3" key="1">
    <citation type="submission" date="2017-09" db="EMBL/GenBank/DDBJ databases">
        <authorList>
            <person name="Ehlers B."/>
            <person name="Leendertz F.H."/>
        </authorList>
    </citation>
    <scope>NUCLEOTIDE SEQUENCE [LARGE SCALE GENOMIC DNA]</scope>
    <source>
        <strain evidence="2 3">DSM 16848</strain>
    </source>
</reference>
<keyword evidence="3" id="KW-1185">Reference proteome</keyword>
<proteinExistence type="predicted"/>
<sequence>MRTSSMLLPLFLIVAGVLWLLKSMDWFPSTAMIVAYGLVATGLLLLIFDGINKQSIVSAPLLMYVGGAIYARHEYLIATSPLIAIGMIFSGCLMLLSRSSMVPYKKNTLPK</sequence>
<feature type="transmembrane region" description="Helical" evidence="1">
    <location>
        <begin position="55"/>
        <end position="71"/>
    </location>
</feature>
<evidence type="ECO:0000313" key="2">
    <source>
        <dbReference type="EMBL" id="SOD68237.1"/>
    </source>
</evidence>
<keyword evidence="1" id="KW-0472">Membrane</keyword>
<protein>
    <submittedName>
        <fullName evidence="2">Uncharacterized protein</fullName>
    </submittedName>
</protein>
<dbReference type="Proteomes" id="UP000219669">
    <property type="component" value="Unassembled WGS sequence"/>
</dbReference>
<organism evidence="2 3">
    <name type="scientific">Alysiella filiformis DSM 16848</name>
    <dbReference type="NCBI Taxonomy" id="1120981"/>
    <lineage>
        <taxon>Bacteria</taxon>
        <taxon>Pseudomonadati</taxon>
        <taxon>Pseudomonadota</taxon>
        <taxon>Betaproteobacteria</taxon>
        <taxon>Neisseriales</taxon>
        <taxon>Neisseriaceae</taxon>
        <taxon>Alysiella</taxon>
    </lineage>
</organism>
<accession>A0A286EBD7</accession>
<name>A0A286EBD7_9NEIS</name>
<dbReference type="RefSeq" id="WP_097114219.1">
    <property type="nucleotide sequence ID" value="NZ_CP083931.1"/>
</dbReference>
<dbReference type="EMBL" id="OCNF01000008">
    <property type="protein sequence ID" value="SOD68237.1"/>
    <property type="molecule type" value="Genomic_DNA"/>
</dbReference>
<dbReference type="OrthoDB" id="8591270at2"/>
<evidence type="ECO:0000256" key="1">
    <source>
        <dbReference type="SAM" id="Phobius"/>
    </source>
</evidence>
<evidence type="ECO:0000313" key="3">
    <source>
        <dbReference type="Proteomes" id="UP000219669"/>
    </source>
</evidence>
<feature type="transmembrane region" description="Helical" evidence="1">
    <location>
        <begin position="33"/>
        <end position="48"/>
    </location>
</feature>
<dbReference type="AlphaFoldDB" id="A0A286EBD7"/>
<feature type="transmembrane region" description="Helical" evidence="1">
    <location>
        <begin position="77"/>
        <end position="96"/>
    </location>
</feature>